<feature type="domain" description="DNA-directed RNA polymerase RpoA/D/Rpb3-type" evidence="11">
    <location>
        <begin position="20"/>
        <end position="228"/>
    </location>
</feature>
<dbReference type="EC" id="2.7.7.6" evidence="2"/>
<protein>
    <recommendedName>
        <fullName evidence="3">DNA-directed RNA polymerase subunit alpha</fullName>
        <ecNumber evidence="2">2.7.7.6</ecNumber>
    </recommendedName>
    <alternativeName>
        <fullName evidence="9">RNA polymerase subunit alpha</fullName>
    </alternativeName>
    <alternativeName>
        <fullName evidence="8">Transcriptase subunit alpha</fullName>
    </alternativeName>
</protein>
<keyword evidence="7" id="KW-0804">Transcription</keyword>
<keyword evidence="4 12" id="KW-0240">DNA-directed RNA polymerase</keyword>
<dbReference type="AlphaFoldDB" id="A0A2M7B838"/>
<dbReference type="GO" id="GO:0000428">
    <property type="term" value="C:DNA-directed RNA polymerase complex"/>
    <property type="evidence" value="ECO:0007669"/>
    <property type="project" value="UniProtKB-KW"/>
</dbReference>
<dbReference type="EMBL" id="PEVH01000020">
    <property type="protein sequence ID" value="PIU99285.1"/>
    <property type="molecule type" value="Genomic_DNA"/>
</dbReference>
<dbReference type="InterPro" id="IPR036643">
    <property type="entry name" value="RNApol_insert_sf"/>
</dbReference>
<evidence type="ECO:0000313" key="12">
    <source>
        <dbReference type="EMBL" id="PIU99285.1"/>
    </source>
</evidence>
<comment type="catalytic activity">
    <reaction evidence="10">
        <text>RNA(n) + a ribonucleoside 5'-triphosphate = RNA(n+1) + diphosphate</text>
        <dbReference type="Rhea" id="RHEA:21248"/>
        <dbReference type="Rhea" id="RHEA-COMP:14527"/>
        <dbReference type="Rhea" id="RHEA-COMP:17342"/>
        <dbReference type="ChEBI" id="CHEBI:33019"/>
        <dbReference type="ChEBI" id="CHEBI:61557"/>
        <dbReference type="ChEBI" id="CHEBI:140395"/>
        <dbReference type="EC" id="2.7.7.6"/>
    </reaction>
</comment>
<dbReference type="Pfam" id="PF01193">
    <property type="entry name" value="RNA_pol_L"/>
    <property type="match status" value="1"/>
</dbReference>
<organism evidence="12 13">
    <name type="scientific">Candidatus Wolfebacteria bacterium CG03_land_8_20_14_0_80_36_15</name>
    <dbReference type="NCBI Taxonomy" id="1975067"/>
    <lineage>
        <taxon>Bacteria</taxon>
        <taxon>Candidatus Wolfeibacteriota</taxon>
    </lineage>
</organism>
<comment type="caution">
    <text evidence="12">The sequence shown here is derived from an EMBL/GenBank/DDBJ whole genome shotgun (WGS) entry which is preliminary data.</text>
</comment>
<dbReference type="SUPFAM" id="SSF56553">
    <property type="entry name" value="Insert subdomain of RNA polymerase alpha subunit"/>
    <property type="match status" value="1"/>
</dbReference>
<dbReference type="SMART" id="SM00662">
    <property type="entry name" value="RPOLD"/>
    <property type="match status" value="1"/>
</dbReference>
<evidence type="ECO:0000256" key="6">
    <source>
        <dbReference type="ARBA" id="ARBA00022695"/>
    </source>
</evidence>
<evidence type="ECO:0000256" key="5">
    <source>
        <dbReference type="ARBA" id="ARBA00022679"/>
    </source>
</evidence>
<keyword evidence="6" id="KW-0548">Nucleotidyltransferase</keyword>
<dbReference type="GO" id="GO:0003677">
    <property type="term" value="F:DNA binding"/>
    <property type="evidence" value="ECO:0007669"/>
    <property type="project" value="InterPro"/>
</dbReference>
<evidence type="ECO:0000256" key="8">
    <source>
        <dbReference type="ARBA" id="ARBA00032524"/>
    </source>
</evidence>
<dbReference type="InterPro" id="IPR011262">
    <property type="entry name" value="DNA-dir_RNA_pol_insert"/>
</dbReference>
<dbReference type="SUPFAM" id="SSF55257">
    <property type="entry name" value="RBP11-like subunits of RNA polymerase"/>
    <property type="match status" value="1"/>
</dbReference>
<dbReference type="NCBIfam" id="NF003519">
    <property type="entry name" value="PRK05182.2-5"/>
    <property type="match status" value="1"/>
</dbReference>
<dbReference type="NCBIfam" id="TIGR02027">
    <property type="entry name" value="rpoA"/>
    <property type="match status" value="1"/>
</dbReference>
<sequence>MVSSILDSIKIKIVSETNQKGVFEIEGLYRGYGITLGNALRRVFLSSLGGAAITKVKIKGVSHEFSTIEGVMEDVVTITLNLKRIRLRMDTDEPQILTLKIKGEKKVTASDIKTNPQVEIVNPDALIATLTSKNASLEMELTVEKGLGYVPAEERKTEKLMIGTIAIDAIFSPIINVNFTVEDMRVGERTDYNRLKIFIDTDGTITPSLALKESIEILKAHLGKISPVEVREVEAKKIKELKKEATKKAKKPIKKKNK</sequence>
<evidence type="ECO:0000256" key="3">
    <source>
        <dbReference type="ARBA" id="ARBA00015972"/>
    </source>
</evidence>
<dbReference type="Proteomes" id="UP000230131">
    <property type="component" value="Unassembled WGS sequence"/>
</dbReference>
<dbReference type="Gene3D" id="3.30.1360.10">
    <property type="entry name" value="RNA polymerase, RBP11-like subunit"/>
    <property type="match status" value="1"/>
</dbReference>
<evidence type="ECO:0000256" key="10">
    <source>
        <dbReference type="ARBA" id="ARBA00048552"/>
    </source>
</evidence>
<dbReference type="FunFam" id="2.170.120.12:FF:000001">
    <property type="entry name" value="DNA-directed RNA polymerase subunit alpha"/>
    <property type="match status" value="1"/>
</dbReference>
<dbReference type="GO" id="GO:0006351">
    <property type="term" value="P:DNA-templated transcription"/>
    <property type="evidence" value="ECO:0007669"/>
    <property type="project" value="InterPro"/>
</dbReference>
<evidence type="ECO:0000256" key="7">
    <source>
        <dbReference type="ARBA" id="ARBA00023163"/>
    </source>
</evidence>
<dbReference type="GO" id="GO:0003899">
    <property type="term" value="F:DNA-directed RNA polymerase activity"/>
    <property type="evidence" value="ECO:0007669"/>
    <property type="project" value="UniProtKB-EC"/>
</dbReference>
<evidence type="ECO:0000256" key="4">
    <source>
        <dbReference type="ARBA" id="ARBA00022478"/>
    </source>
</evidence>
<dbReference type="Gene3D" id="2.170.120.12">
    <property type="entry name" value="DNA-directed RNA polymerase, insert domain"/>
    <property type="match status" value="1"/>
</dbReference>
<dbReference type="CDD" id="cd06928">
    <property type="entry name" value="RNAP_alpha_NTD"/>
    <property type="match status" value="1"/>
</dbReference>
<keyword evidence="5" id="KW-0808">Transferase</keyword>
<name>A0A2M7B838_9BACT</name>
<dbReference type="InterPro" id="IPR036603">
    <property type="entry name" value="RBP11-like"/>
</dbReference>
<proteinExistence type="inferred from homology"/>
<evidence type="ECO:0000256" key="1">
    <source>
        <dbReference type="ARBA" id="ARBA00007123"/>
    </source>
</evidence>
<dbReference type="GO" id="GO:0046983">
    <property type="term" value="F:protein dimerization activity"/>
    <property type="evidence" value="ECO:0007669"/>
    <property type="project" value="InterPro"/>
</dbReference>
<dbReference type="Pfam" id="PF01000">
    <property type="entry name" value="RNA_pol_A_bac"/>
    <property type="match status" value="1"/>
</dbReference>
<evidence type="ECO:0000256" key="9">
    <source>
        <dbReference type="ARBA" id="ARBA00033070"/>
    </source>
</evidence>
<reference evidence="13" key="1">
    <citation type="submission" date="2017-09" db="EMBL/GenBank/DDBJ databases">
        <title>Depth-based differentiation of microbial function through sediment-hosted aquifers and enrichment of novel symbionts in the deep terrestrial subsurface.</title>
        <authorList>
            <person name="Probst A.J."/>
            <person name="Ladd B."/>
            <person name="Jarett J.K."/>
            <person name="Geller-Mcgrath D.E."/>
            <person name="Sieber C.M.K."/>
            <person name="Emerson J.B."/>
            <person name="Anantharaman K."/>
            <person name="Thomas B.C."/>
            <person name="Malmstrom R."/>
            <person name="Stieglmeier M."/>
            <person name="Klingl A."/>
            <person name="Woyke T."/>
            <person name="Ryan C.M."/>
            <person name="Banfield J.F."/>
        </authorList>
    </citation>
    <scope>NUCLEOTIDE SEQUENCE [LARGE SCALE GENOMIC DNA]</scope>
</reference>
<dbReference type="InterPro" id="IPR011773">
    <property type="entry name" value="DNA-dir_RpoA"/>
</dbReference>
<gene>
    <name evidence="12" type="ORF">COS59_00575</name>
</gene>
<evidence type="ECO:0000313" key="13">
    <source>
        <dbReference type="Proteomes" id="UP000230131"/>
    </source>
</evidence>
<accession>A0A2M7B838</accession>
<comment type="similarity">
    <text evidence="1">Belongs to the RNA polymerase alpha chain family.</text>
</comment>
<dbReference type="GO" id="GO:0005737">
    <property type="term" value="C:cytoplasm"/>
    <property type="evidence" value="ECO:0007669"/>
    <property type="project" value="UniProtKB-ARBA"/>
</dbReference>
<dbReference type="InterPro" id="IPR011263">
    <property type="entry name" value="DNA-dir_RNA_pol_RpoA/D/Rpb3"/>
</dbReference>
<evidence type="ECO:0000256" key="2">
    <source>
        <dbReference type="ARBA" id="ARBA00012418"/>
    </source>
</evidence>
<evidence type="ECO:0000259" key="11">
    <source>
        <dbReference type="SMART" id="SM00662"/>
    </source>
</evidence>